<evidence type="ECO:0000313" key="5">
    <source>
        <dbReference type="EMBL" id="GMA42518.1"/>
    </source>
</evidence>
<dbReference type="Pfam" id="PF13411">
    <property type="entry name" value="MerR_1"/>
    <property type="match status" value="1"/>
</dbReference>
<dbReference type="PANTHER" id="PTHR30204">
    <property type="entry name" value="REDOX-CYCLING DRUG-SENSING TRANSCRIPTIONAL ACTIVATOR SOXR"/>
    <property type="match status" value="1"/>
</dbReference>
<name>A0ABQ6IKL4_9MICO</name>
<sequence length="209" mass="22673">MRISGLSERTGLPVATLKYYLREGLVPPGRATSPNQARYDDTHVERVRLIRALTEVGGLDLATVDRVLSSIDGPDVERLGVLGSAQRALLGAEFVEYDPATADEPPTSRARDWVTRRGWQVDLHDPVLDALDRAWDACEASLVGFDEGKLGVYADAAERIAQIDVESVPPDPHAAVRQVVLGTVLVDALLVALRRLAQQHVAVSRHGDG</sequence>
<dbReference type="RefSeq" id="WP_284302053.1">
    <property type="nucleotide sequence ID" value="NZ_BSUO01000001.1"/>
</dbReference>
<dbReference type="SMART" id="SM00422">
    <property type="entry name" value="HTH_MERR"/>
    <property type="match status" value="1"/>
</dbReference>
<accession>A0ABQ6IKL4</accession>
<reference evidence="3" key="3">
    <citation type="submission" date="2023-02" db="EMBL/GenBank/DDBJ databases">
        <authorList>
            <person name="Sun Q."/>
            <person name="Mori K."/>
        </authorList>
    </citation>
    <scope>NUCLEOTIDE SEQUENCE</scope>
    <source>
        <strain evidence="3">NBRC 113072</strain>
    </source>
</reference>
<evidence type="ECO:0000256" key="1">
    <source>
        <dbReference type="ARBA" id="ARBA00023125"/>
    </source>
</evidence>
<evidence type="ECO:0000313" key="6">
    <source>
        <dbReference type="Proteomes" id="UP001157126"/>
    </source>
</evidence>
<reference evidence="6" key="2">
    <citation type="journal article" date="2019" name="Int. J. Syst. Evol. Microbiol.">
        <title>The Global Catalogue of Microorganisms (GCM) 10K type strain sequencing project: providing services to taxonomists for standard genome sequencing and annotation.</title>
        <authorList>
            <consortium name="The Broad Institute Genomics Platform"/>
            <consortium name="The Broad Institute Genome Sequencing Center for Infectious Disease"/>
            <person name="Wu L."/>
            <person name="Ma J."/>
        </authorList>
    </citation>
    <scope>NUCLEOTIDE SEQUENCE [LARGE SCALE GENOMIC DNA]</scope>
    <source>
        <strain evidence="6">NBRC 113072</strain>
    </source>
</reference>
<dbReference type="InterPro" id="IPR009061">
    <property type="entry name" value="DNA-bd_dom_put_sf"/>
</dbReference>
<protein>
    <submittedName>
        <fullName evidence="3">MerR family transcriptional regulator</fullName>
    </submittedName>
</protein>
<dbReference type="CDD" id="cd04780">
    <property type="entry name" value="HTH_MerR-like_sg5"/>
    <property type="match status" value="1"/>
</dbReference>
<gene>
    <name evidence="3" type="ORF">GCM10025883_00310</name>
    <name evidence="4" type="ORF">GCM10025883_44140</name>
    <name evidence="5" type="ORF">GCM10025883_45630</name>
</gene>
<reference evidence="3" key="1">
    <citation type="journal article" date="2014" name="Int. J. Syst. Evol. Microbiol.">
        <title>Complete genome of a new Firmicutes species belonging to the dominant human colonic microbiota ('Ruminococcus bicirculans') reveals two chromosomes and a selective capacity to utilize plant glucans.</title>
        <authorList>
            <consortium name="NISC Comparative Sequencing Program"/>
            <person name="Wegmann U."/>
            <person name="Louis P."/>
            <person name="Goesmann A."/>
            <person name="Henrissat B."/>
            <person name="Duncan S.H."/>
            <person name="Flint H.J."/>
        </authorList>
    </citation>
    <scope>NUCLEOTIDE SEQUENCE</scope>
    <source>
        <strain evidence="3">NBRC 113072</strain>
    </source>
</reference>
<evidence type="ECO:0000259" key="2">
    <source>
        <dbReference type="PROSITE" id="PS50937"/>
    </source>
</evidence>
<dbReference type="InterPro" id="IPR000551">
    <property type="entry name" value="MerR-type_HTH_dom"/>
</dbReference>
<dbReference type="Gene3D" id="1.10.1660.10">
    <property type="match status" value="1"/>
</dbReference>
<dbReference type="PRINTS" id="PR00040">
    <property type="entry name" value="HTHMERR"/>
</dbReference>
<dbReference type="PROSITE" id="PS50937">
    <property type="entry name" value="HTH_MERR_2"/>
    <property type="match status" value="1"/>
</dbReference>
<dbReference type="EMBL" id="BSUO01000001">
    <property type="protein sequence ID" value="GMA42369.1"/>
    <property type="molecule type" value="Genomic_DNA"/>
</dbReference>
<proteinExistence type="predicted"/>
<dbReference type="EMBL" id="BSUO01000001">
    <property type="protein sequence ID" value="GMA37986.1"/>
    <property type="molecule type" value="Genomic_DNA"/>
</dbReference>
<dbReference type="EMBL" id="BSUO01000003">
    <property type="protein sequence ID" value="GMA42518.1"/>
    <property type="molecule type" value="Genomic_DNA"/>
</dbReference>
<dbReference type="PANTHER" id="PTHR30204:SF98">
    <property type="entry name" value="HTH-TYPE TRANSCRIPTIONAL REGULATOR ADHR"/>
    <property type="match status" value="1"/>
</dbReference>
<dbReference type="InterPro" id="IPR047057">
    <property type="entry name" value="MerR_fam"/>
</dbReference>
<comment type="caution">
    <text evidence="3">The sequence shown here is derived from an EMBL/GenBank/DDBJ whole genome shotgun (WGS) entry which is preliminary data.</text>
</comment>
<keyword evidence="6" id="KW-1185">Reference proteome</keyword>
<evidence type="ECO:0000313" key="4">
    <source>
        <dbReference type="EMBL" id="GMA42369.1"/>
    </source>
</evidence>
<evidence type="ECO:0000313" key="3">
    <source>
        <dbReference type="EMBL" id="GMA37986.1"/>
    </source>
</evidence>
<keyword evidence="1" id="KW-0238">DNA-binding</keyword>
<organism evidence="3 6">
    <name type="scientific">Mobilicoccus caccae</name>
    <dbReference type="NCBI Taxonomy" id="1859295"/>
    <lineage>
        <taxon>Bacteria</taxon>
        <taxon>Bacillati</taxon>
        <taxon>Actinomycetota</taxon>
        <taxon>Actinomycetes</taxon>
        <taxon>Micrococcales</taxon>
        <taxon>Dermatophilaceae</taxon>
        <taxon>Mobilicoccus</taxon>
    </lineage>
</organism>
<dbReference type="Proteomes" id="UP001157126">
    <property type="component" value="Unassembled WGS sequence"/>
</dbReference>
<dbReference type="SUPFAM" id="SSF46955">
    <property type="entry name" value="Putative DNA-binding domain"/>
    <property type="match status" value="1"/>
</dbReference>
<feature type="domain" description="HTH merR-type" evidence="2">
    <location>
        <begin position="1"/>
        <end position="70"/>
    </location>
</feature>